<dbReference type="Gene3D" id="3.30.200.20">
    <property type="entry name" value="Phosphorylase Kinase, domain 1"/>
    <property type="match status" value="1"/>
</dbReference>
<dbReference type="SUPFAM" id="SSF56112">
    <property type="entry name" value="Protein kinase-like (PK-like)"/>
    <property type="match status" value="1"/>
</dbReference>
<dbReference type="GO" id="GO:0016020">
    <property type="term" value="C:membrane"/>
    <property type="evidence" value="ECO:0007669"/>
    <property type="project" value="UniProtKB-SubCell"/>
</dbReference>
<gene>
    <name evidence="2" type="ORF">DARMORV10_C06P14920.1</name>
</gene>
<organism evidence="2">
    <name type="scientific">Brassica napus</name>
    <name type="common">Rape</name>
    <dbReference type="NCBI Taxonomy" id="3708"/>
    <lineage>
        <taxon>Eukaryota</taxon>
        <taxon>Viridiplantae</taxon>
        <taxon>Streptophyta</taxon>
        <taxon>Embryophyta</taxon>
        <taxon>Tracheophyta</taxon>
        <taxon>Spermatophyta</taxon>
        <taxon>Magnoliopsida</taxon>
        <taxon>eudicotyledons</taxon>
        <taxon>Gunneridae</taxon>
        <taxon>Pentapetalae</taxon>
        <taxon>rosids</taxon>
        <taxon>malvids</taxon>
        <taxon>Brassicales</taxon>
        <taxon>Brassicaceae</taxon>
        <taxon>Brassiceae</taxon>
        <taxon>Brassica</taxon>
    </lineage>
</organism>
<evidence type="ECO:0000256" key="1">
    <source>
        <dbReference type="ARBA" id="ARBA00004479"/>
    </source>
</evidence>
<dbReference type="AlphaFoldDB" id="A0A816Q7J8"/>
<name>A0A816Q7J8_BRANA</name>
<dbReference type="InterPro" id="IPR051824">
    <property type="entry name" value="LRR_Rcpt-Like_S/T_Kinase"/>
</dbReference>
<evidence type="ECO:0000313" key="2">
    <source>
        <dbReference type="EMBL" id="CAF2057070.1"/>
    </source>
</evidence>
<comment type="subcellular location">
    <subcellularLocation>
        <location evidence="1">Membrane</location>
        <topology evidence="1">Single-pass type I membrane protein</topology>
    </subcellularLocation>
</comment>
<proteinExistence type="predicted"/>
<sequence>MRFGIISAMQHPNMVNLYGCCVEGDQLLLVYYFIIFKNR</sequence>
<dbReference type="PANTHER" id="PTHR48006:SF81">
    <property type="entry name" value="PROTEIN KINASE DOMAIN-CONTAINING PROTEIN"/>
    <property type="match status" value="1"/>
</dbReference>
<protein>
    <submittedName>
        <fullName evidence="2">(rape) hypothetical protein</fullName>
    </submittedName>
</protein>
<dbReference type="Proteomes" id="UP001295469">
    <property type="component" value="Chromosome C06"/>
</dbReference>
<accession>A0A816Q7J8</accession>
<reference evidence="2" key="1">
    <citation type="submission" date="2021-01" db="EMBL/GenBank/DDBJ databases">
        <authorList>
            <consortium name="Genoscope - CEA"/>
            <person name="William W."/>
        </authorList>
    </citation>
    <scope>NUCLEOTIDE SEQUENCE</scope>
</reference>
<dbReference type="PANTHER" id="PTHR48006">
    <property type="entry name" value="LEUCINE-RICH REPEAT-CONTAINING PROTEIN DDB_G0281931-RELATED"/>
    <property type="match status" value="1"/>
</dbReference>
<dbReference type="InterPro" id="IPR011009">
    <property type="entry name" value="Kinase-like_dom_sf"/>
</dbReference>
<dbReference type="EMBL" id="HG994370">
    <property type="protein sequence ID" value="CAF2057070.1"/>
    <property type="molecule type" value="Genomic_DNA"/>
</dbReference>